<dbReference type="Gramene" id="KCW67163">
    <property type="protein sequence ID" value="KCW67163"/>
    <property type="gene ID" value="EUGRSUZ_F009561"/>
</dbReference>
<protein>
    <submittedName>
        <fullName evidence="1">Uncharacterized protein</fullName>
    </submittedName>
</protein>
<evidence type="ECO:0000313" key="1">
    <source>
        <dbReference type="EMBL" id="KCW67163.1"/>
    </source>
</evidence>
<accession>A0A059BM33</accession>
<dbReference type="InParanoid" id="A0A059BM33"/>
<organism evidence="1">
    <name type="scientific">Eucalyptus grandis</name>
    <name type="common">Flooded gum</name>
    <dbReference type="NCBI Taxonomy" id="71139"/>
    <lineage>
        <taxon>Eukaryota</taxon>
        <taxon>Viridiplantae</taxon>
        <taxon>Streptophyta</taxon>
        <taxon>Embryophyta</taxon>
        <taxon>Tracheophyta</taxon>
        <taxon>Spermatophyta</taxon>
        <taxon>Magnoliopsida</taxon>
        <taxon>eudicotyledons</taxon>
        <taxon>Gunneridae</taxon>
        <taxon>Pentapetalae</taxon>
        <taxon>rosids</taxon>
        <taxon>malvids</taxon>
        <taxon>Myrtales</taxon>
        <taxon>Myrtaceae</taxon>
        <taxon>Myrtoideae</taxon>
        <taxon>Eucalypteae</taxon>
        <taxon>Eucalyptus</taxon>
    </lineage>
</organism>
<proteinExistence type="predicted"/>
<name>A0A059BM33_EUCGR</name>
<feature type="non-terminal residue" evidence="1">
    <location>
        <position position="1"/>
    </location>
</feature>
<dbReference type="AlphaFoldDB" id="A0A059BM33"/>
<reference evidence="1" key="1">
    <citation type="submission" date="2013-07" db="EMBL/GenBank/DDBJ databases">
        <title>The genome of Eucalyptus grandis.</title>
        <authorList>
            <person name="Schmutz J."/>
            <person name="Hayes R."/>
            <person name="Myburg A."/>
            <person name="Tuskan G."/>
            <person name="Grattapaglia D."/>
            <person name="Rokhsar D.S."/>
        </authorList>
    </citation>
    <scope>NUCLEOTIDE SEQUENCE</scope>
    <source>
        <tissue evidence="1">Leaf extractions</tissue>
    </source>
</reference>
<dbReference type="EMBL" id="KK198758">
    <property type="protein sequence ID" value="KCW67163.1"/>
    <property type="molecule type" value="Genomic_DNA"/>
</dbReference>
<sequence length="44" mass="4802">ELGFCLQREEESLLDPWMLTGASDSQEQLLSSTSICASLLLACI</sequence>
<gene>
    <name evidence="1" type="ORF">EUGRSUZ_F009561</name>
</gene>